<sequence>MKELIWVLIAGVISGFISPFLAKTLVNVIELINILWGNYIVFAPVIAFWIVGLLEKHSKLILGTGVNSYKNKKIHITLKDLILKYISTMITLGFGGSGGLVSPILFIGKGLSEIFSKKFGRIFTISFASGMLTYYLGTPLSAAFLSVEYFEKDTVSYEDLMPALLSSMISIFHVRILGFTPIFIEKFSKLNIENVTTIDIIFSIIFAMLFGGIGMLAYILKFYFRNYINRLDSVKKTLTSGLLVSLTGIIFGSTILGLKVFFGGKNVEKLIIGKILATVFTIESLGSCGYFTPLTIVGMNLGIVVGNFGFNSSIFSIVGLSALLSSMLNLPIAAVIFPLELFGYNALIPAAIGSSVSYLLFKKFRLE</sequence>
<evidence type="ECO:0008006" key="13">
    <source>
        <dbReference type="Google" id="ProtNLM"/>
    </source>
</evidence>
<feature type="transmembrane region" description="Helical" evidence="10">
    <location>
        <begin position="200"/>
        <end position="220"/>
    </location>
</feature>
<feature type="transmembrane region" description="Helical" evidence="10">
    <location>
        <begin position="317"/>
        <end position="336"/>
    </location>
</feature>
<evidence type="ECO:0000313" key="12">
    <source>
        <dbReference type="Proteomes" id="UP000242616"/>
    </source>
</evidence>
<proteinExistence type="predicted"/>
<accession>A0ABX3IJY6</accession>
<dbReference type="InterPro" id="IPR001807">
    <property type="entry name" value="ClC"/>
</dbReference>
<feature type="transmembrane region" description="Helical" evidence="10">
    <location>
        <begin position="342"/>
        <end position="361"/>
    </location>
</feature>
<dbReference type="InterPro" id="IPR050368">
    <property type="entry name" value="ClC-type_chloride_channel"/>
</dbReference>
<feature type="transmembrane region" description="Helical" evidence="10">
    <location>
        <begin position="82"/>
        <end position="107"/>
    </location>
</feature>
<comment type="subcellular location">
    <subcellularLocation>
        <location evidence="1">Membrane</location>
        <topology evidence="1">Multi-pass membrane protein</topology>
    </subcellularLocation>
</comment>
<evidence type="ECO:0000256" key="8">
    <source>
        <dbReference type="ARBA" id="ARBA00023214"/>
    </source>
</evidence>
<keyword evidence="2" id="KW-0813">Transport</keyword>
<keyword evidence="5" id="KW-0406">Ion transport</keyword>
<name>A0ABX3IJY6_9BACT</name>
<dbReference type="InterPro" id="IPR014743">
    <property type="entry name" value="Cl-channel_core"/>
</dbReference>
<keyword evidence="12" id="KW-1185">Reference proteome</keyword>
<evidence type="ECO:0000256" key="9">
    <source>
        <dbReference type="ARBA" id="ARBA00023303"/>
    </source>
</evidence>
<evidence type="ECO:0000313" key="11">
    <source>
        <dbReference type="EMBL" id="ONN27487.1"/>
    </source>
</evidence>
<evidence type="ECO:0000256" key="4">
    <source>
        <dbReference type="ARBA" id="ARBA00022989"/>
    </source>
</evidence>
<evidence type="ECO:0000256" key="10">
    <source>
        <dbReference type="SAM" id="Phobius"/>
    </source>
</evidence>
<evidence type="ECO:0000256" key="3">
    <source>
        <dbReference type="ARBA" id="ARBA00022692"/>
    </source>
</evidence>
<dbReference type="EMBL" id="LBFC01000014">
    <property type="protein sequence ID" value="ONN27487.1"/>
    <property type="molecule type" value="Genomic_DNA"/>
</dbReference>
<keyword evidence="6 10" id="KW-0472">Membrane</keyword>
<feature type="transmembrane region" description="Helical" evidence="10">
    <location>
        <begin position="241"/>
        <end position="262"/>
    </location>
</feature>
<dbReference type="Proteomes" id="UP000242616">
    <property type="component" value="Unassembled WGS sequence"/>
</dbReference>
<comment type="caution">
    <text evidence="11">The sequence shown here is derived from an EMBL/GenBank/DDBJ whole genome shotgun (WGS) entry which is preliminary data.</text>
</comment>
<dbReference type="CDD" id="cd00400">
    <property type="entry name" value="Voltage_gated_ClC"/>
    <property type="match status" value="1"/>
</dbReference>
<evidence type="ECO:0000256" key="1">
    <source>
        <dbReference type="ARBA" id="ARBA00004141"/>
    </source>
</evidence>
<gene>
    <name evidence="11" type="ORF">XJ44_03395</name>
</gene>
<evidence type="ECO:0000256" key="6">
    <source>
        <dbReference type="ARBA" id="ARBA00023136"/>
    </source>
</evidence>
<feature type="transmembrane region" description="Helical" evidence="10">
    <location>
        <begin position="290"/>
        <end position="310"/>
    </location>
</feature>
<evidence type="ECO:0000256" key="7">
    <source>
        <dbReference type="ARBA" id="ARBA00023173"/>
    </source>
</evidence>
<feature type="transmembrane region" description="Helical" evidence="10">
    <location>
        <begin position="32"/>
        <end position="54"/>
    </location>
</feature>
<dbReference type="PANTHER" id="PTHR43427:SF6">
    <property type="entry name" value="CHLORIDE CHANNEL PROTEIN CLC-E"/>
    <property type="match status" value="1"/>
</dbReference>
<keyword evidence="9" id="KW-0407">Ion channel</keyword>
<keyword evidence="8" id="KW-0868">Chloride</keyword>
<keyword evidence="7" id="KW-0869">Chloride channel</keyword>
<dbReference type="Gene3D" id="1.10.3080.10">
    <property type="entry name" value="Clc chloride channel"/>
    <property type="match status" value="1"/>
</dbReference>
<evidence type="ECO:0000256" key="5">
    <source>
        <dbReference type="ARBA" id="ARBA00023065"/>
    </source>
</evidence>
<dbReference type="SUPFAM" id="SSF81340">
    <property type="entry name" value="Clc chloride channel"/>
    <property type="match status" value="1"/>
</dbReference>
<reference evidence="11 12" key="1">
    <citation type="submission" date="2015-06" db="EMBL/GenBank/DDBJ databases">
        <title>Genome sequencing of Thermotogales isolates from hydrothermal vents.</title>
        <authorList>
            <person name="Haverkamp T.H."/>
            <person name="Kublanov I.V."/>
            <person name="Nesbo C.L."/>
        </authorList>
    </citation>
    <scope>NUCLEOTIDE SEQUENCE [LARGE SCALE GENOMIC DNA]</scope>
    <source>
        <strain evidence="12">ik275mar</strain>
    </source>
</reference>
<keyword evidence="4 10" id="KW-1133">Transmembrane helix</keyword>
<dbReference type="PANTHER" id="PTHR43427">
    <property type="entry name" value="CHLORIDE CHANNEL PROTEIN CLC-E"/>
    <property type="match status" value="1"/>
</dbReference>
<protein>
    <recommendedName>
        <fullName evidence="13">Chloride channel protein</fullName>
    </recommendedName>
</protein>
<feature type="transmembrane region" description="Helical" evidence="10">
    <location>
        <begin position="127"/>
        <end position="150"/>
    </location>
</feature>
<keyword evidence="3 10" id="KW-0812">Transmembrane</keyword>
<dbReference type="Pfam" id="PF00654">
    <property type="entry name" value="Voltage_CLC"/>
    <property type="match status" value="2"/>
</dbReference>
<organism evidence="11 12">
    <name type="scientific">Thermosipho affectus</name>
    <dbReference type="NCBI Taxonomy" id="660294"/>
    <lineage>
        <taxon>Bacteria</taxon>
        <taxon>Thermotogati</taxon>
        <taxon>Thermotogota</taxon>
        <taxon>Thermotogae</taxon>
        <taxon>Thermotogales</taxon>
        <taxon>Fervidobacteriaceae</taxon>
        <taxon>Thermosipho</taxon>
    </lineage>
</organism>
<evidence type="ECO:0000256" key="2">
    <source>
        <dbReference type="ARBA" id="ARBA00022448"/>
    </source>
</evidence>
<feature type="transmembrane region" description="Helical" evidence="10">
    <location>
        <begin position="162"/>
        <end position="184"/>
    </location>
</feature>